<name>Q6YW94_ORYSJ</name>
<gene>
    <name evidence="1" type="primary">P0563F09.12</name>
</gene>
<sequence length="207" mass="22649">MAKLRHNPRDIRLSLPGAAILPGPRRQRRRRIKARRRIKRWRRRRIERAAADHAVAAAHRGAVAADQVRSGGSRPWRRRIEWLGDDPTDQGGAHWIEQRRRWIEHATADRGRGGGGGGGGKSRRGRRIEAAAVADRGGGGRSSHGGAGIHLLLCLPPRLLAIFAREVIAATARGDGLGRGISPTQLLARASPKSCPNHVTLSRASRR</sequence>
<accession>Q6YW94</accession>
<reference evidence="2" key="1">
    <citation type="journal article" date="2005" name="Nature">
        <title>The map-based sequence of the rice genome.</title>
        <authorList>
            <consortium name="International rice genome sequencing project (IRGSP)"/>
            <person name="Matsumoto T."/>
            <person name="Wu J."/>
            <person name="Kanamori H."/>
            <person name="Katayose Y."/>
            <person name="Fujisawa M."/>
            <person name="Namiki N."/>
            <person name="Mizuno H."/>
            <person name="Yamamoto K."/>
            <person name="Antonio B.A."/>
            <person name="Baba T."/>
            <person name="Sakata K."/>
            <person name="Nagamura Y."/>
            <person name="Aoki H."/>
            <person name="Arikawa K."/>
            <person name="Arita K."/>
            <person name="Bito T."/>
            <person name="Chiden Y."/>
            <person name="Fujitsuka N."/>
            <person name="Fukunaka R."/>
            <person name="Hamada M."/>
            <person name="Harada C."/>
            <person name="Hayashi A."/>
            <person name="Hijishita S."/>
            <person name="Honda M."/>
            <person name="Hosokawa S."/>
            <person name="Ichikawa Y."/>
            <person name="Idonuma A."/>
            <person name="Iijima M."/>
            <person name="Ikeda M."/>
            <person name="Ikeno M."/>
            <person name="Ito K."/>
            <person name="Ito S."/>
            <person name="Ito T."/>
            <person name="Ito Y."/>
            <person name="Ito Y."/>
            <person name="Iwabuchi A."/>
            <person name="Kamiya K."/>
            <person name="Karasawa W."/>
            <person name="Kurita K."/>
            <person name="Katagiri S."/>
            <person name="Kikuta A."/>
            <person name="Kobayashi H."/>
            <person name="Kobayashi N."/>
            <person name="Machita K."/>
            <person name="Maehara T."/>
            <person name="Masukawa M."/>
            <person name="Mizubayashi T."/>
            <person name="Mukai Y."/>
            <person name="Nagasaki H."/>
            <person name="Nagata Y."/>
            <person name="Naito S."/>
            <person name="Nakashima M."/>
            <person name="Nakama Y."/>
            <person name="Nakamichi Y."/>
            <person name="Nakamura M."/>
            <person name="Meguro A."/>
            <person name="Negishi M."/>
            <person name="Ohta I."/>
            <person name="Ohta T."/>
            <person name="Okamoto M."/>
            <person name="Ono N."/>
            <person name="Saji S."/>
            <person name="Sakaguchi M."/>
            <person name="Sakai K."/>
            <person name="Shibata M."/>
            <person name="Shimokawa T."/>
            <person name="Song J."/>
            <person name="Takazaki Y."/>
            <person name="Terasawa K."/>
            <person name="Tsugane M."/>
            <person name="Tsuji K."/>
            <person name="Ueda S."/>
            <person name="Waki K."/>
            <person name="Yamagata H."/>
            <person name="Yamamoto M."/>
            <person name="Yamamoto S."/>
            <person name="Yamane H."/>
            <person name="Yoshiki S."/>
            <person name="Yoshihara R."/>
            <person name="Yukawa K."/>
            <person name="Zhong H."/>
            <person name="Yano M."/>
            <person name="Yuan Q."/>
            <person name="Ouyang S."/>
            <person name="Liu J."/>
            <person name="Jones K.M."/>
            <person name="Gansberger K."/>
            <person name="Moffat K."/>
            <person name="Hill J."/>
            <person name="Bera J."/>
            <person name="Fadrosh D."/>
            <person name="Jin S."/>
            <person name="Johri S."/>
            <person name="Kim M."/>
            <person name="Overton L."/>
            <person name="Reardon M."/>
            <person name="Tsitrin T."/>
            <person name="Vuong H."/>
            <person name="Weaver B."/>
            <person name="Ciecko A."/>
            <person name="Tallon L."/>
            <person name="Jackson J."/>
            <person name="Pai G."/>
            <person name="Aken S.V."/>
            <person name="Utterback T."/>
            <person name="Reidmuller S."/>
            <person name="Feldblyum T."/>
            <person name="Hsiao J."/>
            <person name="Zismann V."/>
            <person name="Iobst S."/>
            <person name="de Vazeille A.R."/>
            <person name="Buell C.R."/>
            <person name="Ying K."/>
            <person name="Li Y."/>
            <person name="Lu T."/>
            <person name="Huang Y."/>
            <person name="Zhao Q."/>
            <person name="Feng Q."/>
            <person name="Zhang L."/>
            <person name="Zhu J."/>
            <person name="Weng Q."/>
            <person name="Mu J."/>
            <person name="Lu Y."/>
            <person name="Fan D."/>
            <person name="Liu Y."/>
            <person name="Guan J."/>
            <person name="Zhang Y."/>
            <person name="Yu S."/>
            <person name="Liu X."/>
            <person name="Zhang Y."/>
            <person name="Hong G."/>
            <person name="Han B."/>
            <person name="Choisne N."/>
            <person name="Demange N."/>
            <person name="Orjeda G."/>
            <person name="Samain S."/>
            <person name="Cattolico L."/>
            <person name="Pelletier E."/>
            <person name="Couloux A."/>
            <person name="Segurens B."/>
            <person name="Wincker P."/>
            <person name="D'Hont A."/>
            <person name="Scarpelli C."/>
            <person name="Weissenbach J."/>
            <person name="Salanoubat M."/>
            <person name="Quetier F."/>
            <person name="Yu Y."/>
            <person name="Kim H.R."/>
            <person name="Rambo T."/>
            <person name="Currie J."/>
            <person name="Collura K."/>
            <person name="Luo M."/>
            <person name="Yang T."/>
            <person name="Ammiraju J.S.S."/>
            <person name="Engler F."/>
            <person name="Soderlund C."/>
            <person name="Wing R.A."/>
            <person name="Palmer L.E."/>
            <person name="de la Bastide M."/>
            <person name="Spiegel L."/>
            <person name="Nascimento L."/>
            <person name="Zutavern T."/>
            <person name="O'Shaughnessy A."/>
            <person name="Dike S."/>
            <person name="Dedhia N."/>
            <person name="Preston R."/>
            <person name="Balija V."/>
            <person name="McCombie W.R."/>
            <person name="Chow T."/>
            <person name="Chen H."/>
            <person name="Chung M."/>
            <person name="Chen C."/>
            <person name="Shaw J."/>
            <person name="Wu H."/>
            <person name="Hsiao K."/>
            <person name="Chao Y."/>
            <person name="Chu M."/>
            <person name="Cheng C."/>
            <person name="Hour A."/>
            <person name="Lee P."/>
            <person name="Lin S."/>
            <person name="Lin Y."/>
            <person name="Liou J."/>
            <person name="Liu S."/>
            <person name="Hsing Y."/>
            <person name="Raghuvanshi S."/>
            <person name="Mohanty A."/>
            <person name="Bharti A.K."/>
            <person name="Gaur A."/>
            <person name="Gupta V."/>
            <person name="Kumar D."/>
            <person name="Ravi V."/>
            <person name="Vij S."/>
            <person name="Kapur A."/>
            <person name="Khurana P."/>
            <person name="Khurana P."/>
            <person name="Khurana J.P."/>
            <person name="Tyagi A.K."/>
            <person name="Gaikwad K."/>
            <person name="Singh A."/>
            <person name="Dalal V."/>
            <person name="Srivastava S."/>
            <person name="Dixit A."/>
            <person name="Pal A.K."/>
            <person name="Ghazi I.A."/>
            <person name="Yadav M."/>
            <person name="Pandit A."/>
            <person name="Bhargava A."/>
            <person name="Sureshbabu K."/>
            <person name="Batra K."/>
            <person name="Sharma T.R."/>
            <person name="Mohapatra T."/>
            <person name="Singh N.K."/>
            <person name="Messing J."/>
            <person name="Nelson A.B."/>
            <person name="Fuks G."/>
            <person name="Kavchok S."/>
            <person name="Keizer G."/>
            <person name="Linton E."/>
            <person name="Llaca V."/>
            <person name="Song R."/>
            <person name="Tanyolac B."/>
            <person name="Young S."/>
            <person name="Ho-Il K."/>
            <person name="Hahn J.H."/>
            <person name="Sangsakoo G."/>
            <person name="Vanavichit A."/>
            <person name="de Mattos Luiz.A.T."/>
            <person name="Zimmer P.D."/>
            <person name="Malone G."/>
            <person name="Dellagostin O."/>
            <person name="de Oliveira A.C."/>
            <person name="Bevan M."/>
            <person name="Bancroft I."/>
            <person name="Minx P."/>
            <person name="Cordum H."/>
            <person name="Wilson R."/>
            <person name="Cheng Z."/>
            <person name="Jin W."/>
            <person name="Jiang J."/>
            <person name="Leong S.A."/>
            <person name="Iwama H."/>
            <person name="Gojobori T."/>
            <person name="Itoh T."/>
            <person name="Niimura Y."/>
            <person name="Fujii Y."/>
            <person name="Habara T."/>
            <person name="Sakai H."/>
            <person name="Sato Y."/>
            <person name="Wilson G."/>
            <person name="Kumar K."/>
            <person name="McCouch S."/>
            <person name="Juretic N."/>
            <person name="Hoen D."/>
            <person name="Wright S."/>
            <person name="Bruskiewich R."/>
            <person name="Bureau T."/>
            <person name="Miyao A."/>
            <person name="Hirochika H."/>
            <person name="Nishikawa T."/>
            <person name="Kadowaki K."/>
            <person name="Sugiura M."/>
            <person name="Burr B."/>
            <person name="Sasaki T."/>
        </authorList>
    </citation>
    <scope>NUCLEOTIDE SEQUENCE [LARGE SCALE GENOMIC DNA]</scope>
    <source>
        <strain evidence="2">cv. Nipponbare</strain>
    </source>
</reference>
<evidence type="ECO:0000313" key="1">
    <source>
        <dbReference type="EMBL" id="BAD17592.1"/>
    </source>
</evidence>
<organism evidence="1 2">
    <name type="scientific">Oryza sativa subsp. japonica</name>
    <name type="common">Rice</name>
    <dbReference type="NCBI Taxonomy" id="39947"/>
    <lineage>
        <taxon>Eukaryota</taxon>
        <taxon>Viridiplantae</taxon>
        <taxon>Streptophyta</taxon>
        <taxon>Embryophyta</taxon>
        <taxon>Tracheophyta</taxon>
        <taxon>Spermatophyta</taxon>
        <taxon>Magnoliopsida</taxon>
        <taxon>Liliopsida</taxon>
        <taxon>Poales</taxon>
        <taxon>Poaceae</taxon>
        <taxon>BOP clade</taxon>
        <taxon>Oryzoideae</taxon>
        <taxon>Oryzeae</taxon>
        <taxon>Oryzinae</taxon>
        <taxon>Oryza</taxon>
        <taxon>Oryza sativa</taxon>
    </lineage>
</organism>
<protein>
    <submittedName>
        <fullName evidence="1">Uncharacterized protein</fullName>
    </submittedName>
</protein>
<evidence type="ECO:0000313" key="2">
    <source>
        <dbReference type="Proteomes" id="UP000000763"/>
    </source>
</evidence>
<reference evidence="2" key="2">
    <citation type="journal article" date="2008" name="Nucleic Acids Res.">
        <title>The rice annotation project database (RAP-DB): 2008 update.</title>
        <authorList>
            <consortium name="The rice annotation project (RAP)"/>
        </authorList>
    </citation>
    <scope>GENOME REANNOTATION</scope>
    <source>
        <strain evidence="2">cv. Nipponbare</strain>
    </source>
</reference>
<dbReference type="EMBL" id="AP005789">
    <property type="protein sequence ID" value="BAD17592.1"/>
    <property type="molecule type" value="Genomic_DNA"/>
</dbReference>
<dbReference type="Proteomes" id="UP000000763">
    <property type="component" value="Chromosome 9"/>
</dbReference>
<dbReference type="AlphaFoldDB" id="Q6YW94"/>
<proteinExistence type="predicted"/>